<evidence type="ECO:0000256" key="1">
    <source>
        <dbReference type="SAM" id="Phobius"/>
    </source>
</evidence>
<keyword evidence="1" id="KW-1133">Transmembrane helix</keyword>
<feature type="transmembrane region" description="Helical" evidence="1">
    <location>
        <begin position="92"/>
        <end position="110"/>
    </location>
</feature>
<keyword evidence="1" id="KW-0812">Transmembrane</keyword>
<dbReference type="RefSeq" id="WP_252673447.1">
    <property type="nucleotide sequence ID" value="NZ_CP099547.1"/>
</dbReference>
<sequence length="157" mass="17245">MNYSKKRLLESAAFGSSIAIYYACPDVIRSRTARFFVKSASFALPNAYLLNETLHILNTPIETDADHDVTDVELDNDAVATDTKMDLLRAPLPLLIGAGLLVCGSLVLSLRAERAIFRRGERRRAEGKRFAHSQFAIIAGIATGVGNYILDSIDDEN</sequence>
<protein>
    <recommendedName>
        <fullName evidence="4">HIG1 domain-containing protein</fullName>
    </recommendedName>
</protein>
<organism evidence="2 3">
    <name type="scientific">Arcanobacterium pinnipediorum</name>
    <dbReference type="NCBI Taxonomy" id="1503041"/>
    <lineage>
        <taxon>Bacteria</taxon>
        <taxon>Bacillati</taxon>
        <taxon>Actinomycetota</taxon>
        <taxon>Actinomycetes</taxon>
        <taxon>Actinomycetales</taxon>
        <taxon>Actinomycetaceae</taxon>
        <taxon>Arcanobacterium</taxon>
    </lineage>
</organism>
<dbReference type="EMBL" id="CP099547">
    <property type="protein sequence ID" value="USR79578.1"/>
    <property type="molecule type" value="Genomic_DNA"/>
</dbReference>
<accession>A0ABY5AHA5</accession>
<gene>
    <name evidence="2" type="ORF">NG665_00840</name>
</gene>
<evidence type="ECO:0000313" key="3">
    <source>
        <dbReference type="Proteomes" id="UP001056109"/>
    </source>
</evidence>
<keyword evidence="3" id="KW-1185">Reference proteome</keyword>
<name>A0ABY5AHA5_9ACTO</name>
<feature type="transmembrane region" description="Helical" evidence="1">
    <location>
        <begin position="130"/>
        <end position="150"/>
    </location>
</feature>
<keyword evidence="1" id="KW-0472">Membrane</keyword>
<evidence type="ECO:0000313" key="2">
    <source>
        <dbReference type="EMBL" id="USR79578.1"/>
    </source>
</evidence>
<reference evidence="2" key="1">
    <citation type="submission" date="2022-06" db="EMBL/GenBank/DDBJ databases">
        <title>Complete Genome Sequence of Arcanobacterium pinnipediorum strain DSM 28752 isolated from a harbour seal.</title>
        <authorList>
            <person name="Borowiak M."/>
            <person name="Kreitlow A."/>
            <person name="Alssahen M."/>
            <person name="Malorny B."/>
            <person name="Laemmler C."/>
            <person name="Prenger-Berninghoff E."/>
            <person name="Siebert U."/>
            <person name="Ploetz M."/>
            <person name="Abdulmawjood A."/>
        </authorList>
    </citation>
    <scope>NUCLEOTIDE SEQUENCE</scope>
    <source>
        <strain evidence="2">DSM 28752</strain>
    </source>
</reference>
<dbReference type="Proteomes" id="UP001056109">
    <property type="component" value="Chromosome"/>
</dbReference>
<evidence type="ECO:0008006" key="4">
    <source>
        <dbReference type="Google" id="ProtNLM"/>
    </source>
</evidence>
<proteinExistence type="predicted"/>